<accession>A0ABQ5I7Y5</accession>
<evidence type="ECO:0000256" key="1">
    <source>
        <dbReference type="SAM" id="MobiDB-lite"/>
    </source>
</evidence>
<protein>
    <recommendedName>
        <fullName evidence="4">Aminotransferase-like plant mobile domain-containing protein</fullName>
    </recommendedName>
</protein>
<evidence type="ECO:0008006" key="4">
    <source>
        <dbReference type="Google" id="ProtNLM"/>
    </source>
</evidence>
<name>A0ABQ5I7Y5_9ASTR</name>
<feature type="region of interest" description="Disordered" evidence="1">
    <location>
        <begin position="410"/>
        <end position="434"/>
    </location>
</feature>
<dbReference type="Proteomes" id="UP001151760">
    <property type="component" value="Unassembled WGS sequence"/>
</dbReference>
<feature type="compositionally biased region" description="Basic and acidic residues" evidence="1">
    <location>
        <begin position="410"/>
        <end position="424"/>
    </location>
</feature>
<sequence>MASESTSSQQSQQLIPSSKVNFRCTDSIIGFNNVVALLEHSNELYRPMLSFLSNCCINRALTLQPTAMYVEYLKEFWYTAEVEEETKTITFLLSWWDKPLSFTQDEFISAIGLPICKDVVPLPPKETVRAGLATLGLFDKDKPTLSSTVLVNSSPLKMKYFSPIWKLFMQYIVKCLGGMQGSHDQMNLNQQTIAYCLIWGLEIDIGGIIFSDLVHKLQNGKKNRELNICYTRFLSLIFEKLLGRDYVSNDLTLVKPHTITAASFQKPLTSKVPLTSHMLKVAKLSEEPEQSLIPPSREVNADDTADKSLSRASVQPVTQVILPKKQVAETQHAKVTVATADATKSLVASELAEEQGNQLSAAKAEKVLDQNVEEEKDAEFVAMEEVAEEQSLEFPTVEKLLDEADKLNKATMHDSKETADIHEDSDSDLQSMPDDDLRSVSGFDTADSNDTHENEVLPDHMDHICEEVSSLHSKLGDMESSIVQQVSAEIKSSLPALVSNTFKEQLPSFLSDALKDTLPQLLKDSIRSSVSKSIAEELPHVEAHVQKNLQDHLPNLLLKPIYKEFNAFNKLES</sequence>
<proteinExistence type="predicted"/>
<feature type="region of interest" description="Disordered" evidence="1">
    <location>
        <begin position="285"/>
        <end position="312"/>
    </location>
</feature>
<evidence type="ECO:0000313" key="3">
    <source>
        <dbReference type="Proteomes" id="UP001151760"/>
    </source>
</evidence>
<reference evidence="2" key="1">
    <citation type="journal article" date="2022" name="Int. J. Mol. Sci.">
        <title>Draft Genome of Tanacetum Coccineum: Genomic Comparison of Closely Related Tanacetum-Family Plants.</title>
        <authorList>
            <person name="Yamashiro T."/>
            <person name="Shiraishi A."/>
            <person name="Nakayama K."/>
            <person name="Satake H."/>
        </authorList>
    </citation>
    <scope>NUCLEOTIDE SEQUENCE</scope>
</reference>
<comment type="caution">
    <text evidence="2">The sequence shown here is derived from an EMBL/GenBank/DDBJ whole genome shotgun (WGS) entry which is preliminary data.</text>
</comment>
<keyword evidence="3" id="KW-1185">Reference proteome</keyword>
<organism evidence="2 3">
    <name type="scientific">Tanacetum coccineum</name>
    <dbReference type="NCBI Taxonomy" id="301880"/>
    <lineage>
        <taxon>Eukaryota</taxon>
        <taxon>Viridiplantae</taxon>
        <taxon>Streptophyta</taxon>
        <taxon>Embryophyta</taxon>
        <taxon>Tracheophyta</taxon>
        <taxon>Spermatophyta</taxon>
        <taxon>Magnoliopsida</taxon>
        <taxon>eudicotyledons</taxon>
        <taxon>Gunneridae</taxon>
        <taxon>Pentapetalae</taxon>
        <taxon>asterids</taxon>
        <taxon>campanulids</taxon>
        <taxon>Asterales</taxon>
        <taxon>Asteraceae</taxon>
        <taxon>Asteroideae</taxon>
        <taxon>Anthemideae</taxon>
        <taxon>Anthemidinae</taxon>
        <taxon>Tanacetum</taxon>
    </lineage>
</organism>
<evidence type="ECO:0000313" key="2">
    <source>
        <dbReference type="EMBL" id="GJT95819.1"/>
    </source>
</evidence>
<reference evidence="2" key="2">
    <citation type="submission" date="2022-01" db="EMBL/GenBank/DDBJ databases">
        <authorList>
            <person name="Yamashiro T."/>
            <person name="Shiraishi A."/>
            <person name="Satake H."/>
            <person name="Nakayama K."/>
        </authorList>
    </citation>
    <scope>NUCLEOTIDE SEQUENCE</scope>
</reference>
<dbReference type="EMBL" id="BQNB010020425">
    <property type="protein sequence ID" value="GJT95819.1"/>
    <property type="molecule type" value="Genomic_DNA"/>
</dbReference>
<gene>
    <name evidence="2" type="ORF">Tco_1091337</name>
</gene>